<dbReference type="AlphaFoldDB" id="A0AAD9XUA2"/>
<comment type="caution">
    <text evidence="1">The sequence shown here is derived from an EMBL/GenBank/DDBJ whole genome shotgun (WGS) entry which is preliminary data.</text>
</comment>
<sequence>MGLTGSGGILRNDKGHVLNLFPSFVGDTIGLFRYVTDARDHRTIQQASNALLSRETLTVIGKPFQPCKVPLQILGSPMQPNSYMATLHHQIAYMLQDHAFRGISDDSLQQILGESLLSDADMESLFSEQENMDGNTVFMLPDSDIESTSEFSEESDTDTVLESYQTFQLKPLSGPHAPIQILPENYSKIFQRSPKSPTFSFSLSRSATLNSPLDVVSSHRRRFSVLHAGTAFCLSHFQVLSGIISFQGDLFLYGFDTLFCFSRSCFGHFVWWERVKLLSTWLEGVRSIAFCKFLGRNTAKLKPNELPHFLSALLKKNPLSWTPHHTEVVATLKNVAQRPPPFTIPSTFQLILQAGTSDDYWGAILIEEKEDELFIVLEVPRDPTLSWHTFQDACRPYSQDPMEINTWPCLICGALNSDDEDHANCNLSASLLLLFPSKSKTIVSSNYVCR</sequence>
<keyword evidence="2" id="KW-1185">Reference proteome</keyword>
<protein>
    <submittedName>
        <fullName evidence="1">Uncharacterized protein</fullName>
    </submittedName>
</protein>
<evidence type="ECO:0000313" key="2">
    <source>
        <dbReference type="Proteomes" id="UP001280121"/>
    </source>
</evidence>
<dbReference type="EMBL" id="JANJYI010000001">
    <property type="protein sequence ID" value="KAK2665911.1"/>
    <property type="molecule type" value="Genomic_DNA"/>
</dbReference>
<name>A0AAD9XUA2_9ROSI</name>
<organism evidence="1 2">
    <name type="scientific">Dipteronia dyeriana</name>
    <dbReference type="NCBI Taxonomy" id="168575"/>
    <lineage>
        <taxon>Eukaryota</taxon>
        <taxon>Viridiplantae</taxon>
        <taxon>Streptophyta</taxon>
        <taxon>Embryophyta</taxon>
        <taxon>Tracheophyta</taxon>
        <taxon>Spermatophyta</taxon>
        <taxon>Magnoliopsida</taxon>
        <taxon>eudicotyledons</taxon>
        <taxon>Gunneridae</taxon>
        <taxon>Pentapetalae</taxon>
        <taxon>rosids</taxon>
        <taxon>malvids</taxon>
        <taxon>Sapindales</taxon>
        <taxon>Sapindaceae</taxon>
        <taxon>Hippocastanoideae</taxon>
        <taxon>Acereae</taxon>
        <taxon>Dipteronia</taxon>
    </lineage>
</organism>
<gene>
    <name evidence="1" type="ORF">Ddye_004485</name>
</gene>
<evidence type="ECO:0000313" key="1">
    <source>
        <dbReference type="EMBL" id="KAK2665911.1"/>
    </source>
</evidence>
<accession>A0AAD9XUA2</accession>
<proteinExistence type="predicted"/>
<reference evidence="1" key="1">
    <citation type="journal article" date="2023" name="Plant J.">
        <title>Genome sequences and population genomics provide insights into the demographic history, inbreeding, and mutation load of two 'living fossil' tree species of Dipteronia.</title>
        <authorList>
            <person name="Feng Y."/>
            <person name="Comes H.P."/>
            <person name="Chen J."/>
            <person name="Zhu S."/>
            <person name="Lu R."/>
            <person name="Zhang X."/>
            <person name="Li P."/>
            <person name="Qiu J."/>
            <person name="Olsen K.M."/>
            <person name="Qiu Y."/>
        </authorList>
    </citation>
    <scope>NUCLEOTIDE SEQUENCE</scope>
    <source>
        <strain evidence="1">KIB01</strain>
    </source>
</reference>
<dbReference type="Proteomes" id="UP001280121">
    <property type="component" value="Unassembled WGS sequence"/>
</dbReference>